<dbReference type="Gene3D" id="3.30.160.60">
    <property type="entry name" value="Classic Zinc Finger"/>
    <property type="match status" value="1"/>
</dbReference>
<evidence type="ECO:0000313" key="5">
    <source>
        <dbReference type="Proteomes" id="UP000278807"/>
    </source>
</evidence>
<dbReference type="InterPro" id="IPR036236">
    <property type="entry name" value="Znf_C2H2_sf"/>
</dbReference>
<keyword evidence="5" id="KW-1185">Reference proteome</keyword>
<gene>
    <name evidence="4" type="ORF">HNAJ_LOCUS11791</name>
</gene>
<dbReference type="PROSITE" id="PS50157">
    <property type="entry name" value="ZINC_FINGER_C2H2_2"/>
    <property type="match status" value="2"/>
</dbReference>
<feature type="domain" description="C2H2-type" evidence="3">
    <location>
        <begin position="101"/>
        <end position="129"/>
    </location>
</feature>
<protein>
    <recommendedName>
        <fullName evidence="3">C2H2-type domain-containing protein</fullName>
    </recommendedName>
</protein>
<feature type="region of interest" description="Disordered" evidence="2">
    <location>
        <begin position="124"/>
        <end position="148"/>
    </location>
</feature>
<evidence type="ECO:0000256" key="2">
    <source>
        <dbReference type="SAM" id="MobiDB-lite"/>
    </source>
</evidence>
<dbReference type="EMBL" id="UZAE01013797">
    <property type="protein sequence ID" value="VDO11362.1"/>
    <property type="molecule type" value="Genomic_DNA"/>
</dbReference>
<keyword evidence="1" id="KW-0479">Metal-binding</keyword>
<dbReference type="GO" id="GO:0008270">
    <property type="term" value="F:zinc ion binding"/>
    <property type="evidence" value="ECO:0007669"/>
    <property type="project" value="UniProtKB-KW"/>
</dbReference>
<dbReference type="SMART" id="SM00355">
    <property type="entry name" value="ZnF_C2H2"/>
    <property type="match status" value="3"/>
</dbReference>
<reference evidence="4 5" key="1">
    <citation type="submission" date="2018-11" db="EMBL/GenBank/DDBJ databases">
        <authorList>
            <consortium name="Pathogen Informatics"/>
        </authorList>
    </citation>
    <scope>NUCLEOTIDE SEQUENCE [LARGE SCALE GENOMIC DNA]</scope>
</reference>
<evidence type="ECO:0000259" key="3">
    <source>
        <dbReference type="PROSITE" id="PS50157"/>
    </source>
</evidence>
<dbReference type="SUPFAM" id="SSF57667">
    <property type="entry name" value="beta-beta-alpha zinc fingers"/>
    <property type="match status" value="1"/>
</dbReference>
<dbReference type="Pfam" id="PF13912">
    <property type="entry name" value="zf-C2H2_6"/>
    <property type="match status" value="1"/>
</dbReference>
<feature type="region of interest" description="Disordered" evidence="2">
    <location>
        <begin position="63"/>
        <end position="83"/>
    </location>
</feature>
<name>A0A3P7W2A3_RODNA</name>
<feature type="compositionally biased region" description="Polar residues" evidence="2">
    <location>
        <begin position="63"/>
        <end position="77"/>
    </location>
</feature>
<proteinExistence type="predicted"/>
<feature type="compositionally biased region" description="Basic and acidic residues" evidence="2">
    <location>
        <begin position="130"/>
        <end position="145"/>
    </location>
</feature>
<dbReference type="PROSITE" id="PS00028">
    <property type="entry name" value="ZINC_FINGER_C2H2_1"/>
    <property type="match status" value="3"/>
</dbReference>
<feature type="region of interest" description="Disordered" evidence="2">
    <location>
        <begin position="288"/>
        <end position="323"/>
    </location>
</feature>
<keyword evidence="1" id="KW-0863">Zinc-finger</keyword>
<dbReference type="AlphaFoldDB" id="A0A3P7W2A3"/>
<accession>A0A3P7W2A3</accession>
<keyword evidence="1" id="KW-0862">Zinc</keyword>
<evidence type="ECO:0000256" key="1">
    <source>
        <dbReference type="PROSITE-ProRule" id="PRU00042"/>
    </source>
</evidence>
<dbReference type="InterPro" id="IPR013087">
    <property type="entry name" value="Znf_C2H2_type"/>
</dbReference>
<feature type="domain" description="C2H2-type" evidence="3">
    <location>
        <begin position="221"/>
        <end position="249"/>
    </location>
</feature>
<dbReference type="Proteomes" id="UP000278807">
    <property type="component" value="Unassembled WGS sequence"/>
</dbReference>
<evidence type="ECO:0000313" key="4">
    <source>
        <dbReference type="EMBL" id="VDO11362.1"/>
    </source>
</evidence>
<sequence length="323" mass="36011">MSIAISQKLSHAVIVYLDKPSGPSEEGVKRKSVQISDGRQLIKEGGETQPAVSRWKRGVKRGSSANVDFGETQSTKWQGKRRRVSSRRSYADYDYDDHAVHACDECDKSYPTYHGLLIHKGRNHKQVIPESEKLPEKPESTRESDGELQAEDSDLFVCEDCKKTFDTYHGFLIHAGRYHKSVVDVFFPNVAESGDAEKRTSDPKVRIENGSEAVEIDISTFSCDGCDKSFHSEHGLLIHTGRAHRWRTPIRKKRRKSTKKIAHAVGPSDVVDLDDEPSNENGEIAIVTSAAASMEGNETSEVNERTPTDADPVQNNDMAEANE</sequence>
<organism evidence="4 5">
    <name type="scientific">Rodentolepis nana</name>
    <name type="common">Dwarf tapeworm</name>
    <name type="synonym">Hymenolepis nana</name>
    <dbReference type="NCBI Taxonomy" id="102285"/>
    <lineage>
        <taxon>Eukaryota</taxon>
        <taxon>Metazoa</taxon>
        <taxon>Spiralia</taxon>
        <taxon>Lophotrochozoa</taxon>
        <taxon>Platyhelminthes</taxon>
        <taxon>Cestoda</taxon>
        <taxon>Eucestoda</taxon>
        <taxon>Cyclophyllidea</taxon>
        <taxon>Hymenolepididae</taxon>
        <taxon>Rodentolepis</taxon>
    </lineage>
</organism>